<dbReference type="InterPro" id="IPR029058">
    <property type="entry name" value="AB_hydrolase_fold"/>
</dbReference>
<dbReference type="InterPro" id="IPR050300">
    <property type="entry name" value="GDXG_lipolytic_enzyme"/>
</dbReference>
<dbReference type="InterPro" id="IPR013094">
    <property type="entry name" value="AB_hydrolase_3"/>
</dbReference>
<gene>
    <name evidence="6" type="ORF">UCRPC4_g02489</name>
</gene>
<evidence type="ECO:0000256" key="3">
    <source>
        <dbReference type="PROSITE-ProRule" id="PRU10038"/>
    </source>
</evidence>
<organism evidence="6 7">
    <name type="scientific">Phaeomoniella chlamydospora</name>
    <name type="common">Phaeoacremonium chlamydosporum</name>
    <dbReference type="NCBI Taxonomy" id="158046"/>
    <lineage>
        <taxon>Eukaryota</taxon>
        <taxon>Fungi</taxon>
        <taxon>Dikarya</taxon>
        <taxon>Ascomycota</taxon>
        <taxon>Pezizomycotina</taxon>
        <taxon>Eurotiomycetes</taxon>
        <taxon>Chaetothyriomycetidae</taxon>
        <taxon>Phaeomoniellales</taxon>
        <taxon>Phaeomoniellaceae</taxon>
        <taxon>Phaeomoniella</taxon>
    </lineage>
</organism>
<keyword evidence="2" id="KW-0378">Hydrolase</keyword>
<dbReference type="GO" id="GO:0016787">
    <property type="term" value="F:hydrolase activity"/>
    <property type="evidence" value="ECO:0007669"/>
    <property type="project" value="UniProtKB-KW"/>
</dbReference>
<proteinExistence type="inferred from homology"/>
<dbReference type="PANTHER" id="PTHR48081:SF8">
    <property type="entry name" value="ALPHA_BETA HYDROLASE FOLD-3 DOMAIN-CONTAINING PROTEIN-RELATED"/>
    <property type="match status" value="1"/>
</dbReference>
<evidence type="ECO:0000313" key="7">
    <source>
        <dbReference type="Proteomes" id="UP000053317"/>
    </source>
</evidence>
<dbReference type="Gene3D" id="3.40.50.1820">
    <property type="entry name" value="alpha/beta hydrolase"/>
    <property type="match status" value="1"/>
</dbReference>
<accession>A0A0G2EQ33</accession>
<evidence type="ECO:0000256" key="2">
    <source>
        <dbReference type="ARBA" id="ARBA00022801"/>
    </source>
</evidence>
<evidence type="ECO:0000259" key="5">
    <source>
        <dbReference type="Pfam" id="PF07859"/>
    </source>
</evidence>
<evidence type="ECO:0000313" key="6">
    <source>
        <dbReference type="EMBL" id="KKY24379.1"/>
    </source>
</evidence>
<comment type="similarity">
    <text evidence="1">Belongs to the 'GDXG' lipolytic enzyme family.</text>
</comment>
<dbReference type="Proteomes" id="UP000053317">
    <property type="component" value="Unassembled WGS sequence"/>
</dbReference>
<feature type="active site" evidence="3">
    <location>
        <position position="148"/>
    </location>
</feature>
<keyword evidence="7" id="KW-1185">Reference proteome</keyword>
<comment type="caution">
    <text evidence="6">The sequence shown here is derived from an EMBL/GenBank/DDBJ whole genome shotgun (WGS) entry which is preliminary data.</text>
</comment>
<dbReference type="OrthoDB" id="2152029at2759"/>
<feature type="domain" description="Alpha/beta hydrolase fold-3" evidence="5">
    <location>
        <begin position="73"/>
        <end position="286"/>
    </location>
</feature>
<reference evidence="6 7" key="1">
    <citation type="submission" date="2015-05" db="EMBL/GenBank/DDBJ databases">
        <title>Distinctive expansion of gene families associated with plant cell wall degradation and secondary metabolism in the genomes of grapevine trunk pathogens.</title>
        <authorList>
            <person name="Lawrence D.P."/>
            <person name="Travadon R."/>
            <person name="Rolshausen P.E."/>
            <person name="Baumgartner K."/>
        </authorList>
    </citation>
    <scope>NUCLEOTIDE SEQUENCE [LARGE SCALE GENOMIC DNA]</scope>
    <source>
        <strain evidence="6">UCRPC4</strain>
    </source>
</reference>
<feature type="region of interest" description="Disordered" evidence="4">
    <location>
        <begin position="14"/>
        <end position="38"/>
    </location>
</feature>
<dbReference type="InterPro" id="IPR033140">
    <property type="entry name" value="Lipase_GDXG_put_SER_AS"/>
</dbReference>
<dbReference type="Pfam" id="PF07859">
    <property type="entry name" value="Abhydrolase_3"/>
    <property type="match status" value="1"/>
</dbReference>
<reference evidence="6 7" key="2">
    <citation type="submission" date="2015-05" db="EMBL/GenBank/DDBJ databases">
        <authorList>
            <person name="Morales-Cruz A."/>
            <person name="Amrine K.C."/>
            <person name="Cantu D."/>
        </authorList>
    </citation>
    <scope>NUCLEOTIDE SEQUENCE [LARGE SCALE GENOMIC DNA]</scope>
    <source>
        <strain evidence="6">UCRPC4</strain>
    </source>
</reference>
<dbReference type="PANTHER" id="PTHR48081">
    <property type="entry name" value="AB HYDROLASE SUPERFAMILY PROTEIN C4A8.06C"/>
    <property type="match status" value="1"/>
</dbReference>
<dbReference type="AlphaFoldDB" id="A0A0G2EQ33"/>
<evidence type="ECO:0000256" key="4">
    <source>
        <dbReference type="SAM" id="MobiDB-lite"/>
    </source>
</evidence>
<evidence type="ECO:0000256" key="1">
    <source>
        <dbReference type="ARBA" id="ARBA00010515"/>
    </source>
</evidence>
<name>A0A0G2EQ33_PHACM</name>
<dbReference type="EMBL" id="LCWF01000060">
    <property type="protein sequence ID" value="KKY24379.1"/>
    <property type="molecule type" value="Genomic_DNA"/>
</dbReference>
<dbReference type="SUPFAM" id="SSF53474">
    <property type="entry name" value="alpha/beta-Hydrolases"/>
    <property type="match status" value="1"/>
</dbReference>
<protein>
    <submittedName>
        <fullName evidence="6">Putative esterase lipase</fullName>
    </submittedName>
</protein>
<sequence length="311" mass="34910">MVILQTLVKPIRPRLISPPKHKSSSEGSAKLKPPSTISEKVEVQEHQICDVYVYEMTAKLPAGIKYRPKHDLYYFAGGSFVMPASKEHWTICAELARELPEYRIHIVGYPLAPKNRAAQSLPILRKLAVELCKKADKQNRNVTFAGDSSGGNIAMSLGLFTADEAIKEGDRRTQLKNILLISPAVDLRNRNPAITTTNRRDPVMTEKHIKWVADQWVGDGITADDPAVSPILANLTSLRTLGIKVHGIIGTYDVLAPDTIAFRQRLEEFGVGGEWLEWEKQMHCFPLAYTYHLRDAVQGKNWILDILRDHA</sequence>
<dbReference type="PROSITE" id="PS01174">
    <property type="entry name" value="LIPASE_GDXG_SER"/>
    <property type="match status" value="1"/>
</dbReference>